<name>A0AAD4HXP0_9PEZI</name>
<feature type="domain" description="Heterokaryon incompatibility" evidence="1">
    <location>
        <begin position="8"/>
        <end position="121"/>
    </location>
</feature>
<dbReference type="InterPro" id="IPR010730">
    <property type="entry name" value="HET"/>
</dbReference>
<dbReference type="PANTHER" id="PTHR33112">
    <property type="entry name" value="DOMAIN PROTEIN, PUTATIVE-RELATED"/>
    <property type="match status" value="1"/>
</dbReference>
<dbReference type="Pfam" id="PF06985">
    <property type="entry name" value="HET"/>
    <property type="match status" value="1"/>
</dbReference>
<accession>A0AAD4HXP0</accession>
<organism evidence="2 3">
    <name type="scientific">Staphylotrichum longicolle</name>
    <dbReference type="NCBI Taxonomy" id="669026"/>
    <lineage>
        <taxon>Eukaryota</taxon>
        <taxon>Fungi</taxon>
        <taxon>Dikarya</taxon>
        <taxon>Ascomycota</taxon>
        <taxon>Pezizomycotina</taxon>
        <taxon>Sordariomycetes</taxon>
        <taxon>Sordariomycetidae</taxon>
        <taxon>Sordariales</taxon>
        <taxon>Chaetomiaceae</taxon>
        <taxon>Staphylotrichum</taxon>
    </lineage>
</organism>
<keyword evidence="3" id="KW-1185">Reference proteome</keyword>
<dbReference type="PANTHER" id="PTHR33112:SF12">
    <property type="entry name" value="HETEROKARYON INCOMPATIBILITY DOMAIN-CONTAINING PROTEIN"/>
    <property type="match status" value="1"/>
</dbReference>
<dbReference type="Proteomes" id="UP001197093">
    <property type="component" value="Unassembled WGS sequence"/>
</dbReference>
<evidence type="ECO:0000259" key="1">
    <source>
        <dbReference type="Pfam" id="PF06985"/>
    </source>
</evidence>
<gene>
    <name evidence="2" type="ORF">NEMBOFW57_001196</name>
</gene>
<evidence type="ECO:0000313" key="2">
    <source>
        <dbReference type="EMBL" id="KAG7291184.1"/>
    </source>
</evidence>
<evidence type="ECO:0000313" key="3">
    <source>
        <dbReference type="Proteomes" id="UP001197093"/>
    </source>
</evidence>
<protein>
    <recommendedName>
        <fullName evidence="1">Heterokaryon incompatibility domain-containing protein</fullName>
    </recommendedName>
</protein>
<reference evidence="2" key="1">
    <citation type="submission" date="2023-02" db="EMBL/GenBank/DDBJ databases">
        <authorList>
            <person name="Palmer J.M."/>
        </authorList>
    </citation>
    <scope>NUCLEOTIDE SEQUENCE</scope>
    <source>
        <strain evidence="2">FW57</strain>
    </source>
</reference>
<dbReference type="AlphaFoldDB" id="A0AAD4HXP0"/>
<dbReference type="EMBL" id="JAHCVI010000001">
    <property type="protein sequence ID" value="KAG7291184.1"/>
    <property type="molecule type" value="Genomic_DNA"/>
</dbReference>
<sequence length="357" mass="40462">MFCQPGALSADNPDVDIPKTIRHTIDLVKAFGEKYLWVDAFCIVQDDDMDLPAELRNMGAIYDNAYLTVVAATAWDANEGLRGLRGISPSRRLASNFADDLHKYTNPEYMIWNSRSWTFQEGQFSRRQLMFCDQTVVWKCNACTTLEDGHTWKNNLLSESILRRLKSRDQRTFIREGSGQTSHTLKERGVQVFSGEEQQESDRAGDLSRQYHAYLSSVVSPYNTRNLTHPSDIVRAFEGIAHFLVHDAAPESLFAQGLCWGLPVAHLPHALTWTTMKEPLRLRDPGLGFPSWSWFAWEGGVMADGKRDAGLTLYRKSAGRYVPMCECTLVDRSLTPPFPSTRTLTNTAPFTDVEWLL</sequence>
<comment type="caution">
    <text evidence="2">The sequence shown here is derived from an EMBL/GenBank/DDBJ whole genome shotgun (WGS) entry which is preliminary data.</text>
</comment>
<proteinExistence type="predicted"/>